<accession>A0A1W6BZC8</accession>
<organism evidence="1 2">
    <name type="scientific">Campylobacter cuniculorum DSM 23162 = LMG 24588</name>
    <dbReference type="NCBI Taxonomy" id="1121267"/>
    <lineage>
        <taxon>Bacteria</taxon>
        <taxon>Pseudomonadati</taxon>
        <taxon>Campylobacterota</taxon>
        <taxon>Epsilonproteobacteria</taxon>
        <taxon>Campylobacterales</taxon>
        <taxon>Campylobacteraceae</taxon>
        <taxon>Campylobacter</taxon>
    </lineage>
</organism>
<reference evidence="1 2" key="1">
    <citation type="submission" date="2017-04" db="EMBL/GenBank/DDBJ databases">
        <title>Complete genome sequence of the Campylobacter cuniculorum type strain LMG24588.</title>
        <authorList>
            <person name="Miller W.G."/>
            <person name="Yee E."/>
            <person name="Revez J."/>
            <person name="Bono J.L."/>
            <person name="Rossi M."/>
        </authorList>
    </citation>
    <scope>NUCLEOTIDE SEQUENCE [LARGE SCALE GENOMIC DNA]</scope>
    <source>
        <strain evidence="1 2">LMG 24588</strain>
    </source>
</reference>
<evidence type="ECO:0008006" key="3">
    <source>
        <dbReference type="Google" id="ProtNLM"/>
    </source>
</evidence>
<dbReference type="AlphaFoldDB" id="A0A1W6BZC8"/>
<dbReference type="OrthoDB" id="5327063at2"/>
<dbReference type="RefSeq" id="WP_027304880.1">
    <property type="nucleotide sequence ID" value="NZ_CP020867.1"/>
</dbReference>
<dbReference type="EMBL" id="CP020867">
    <property type="protein sequence ID" value="ARJ57434.1"/>
    <property type="molecule type" value="Genomic_DNA"/>
</dbReference>
<dbReference type="PROSITE" id="PS51257">
    <property type="entry name" value="PROKAR_LIPOPROTEIN"/>
    <property type="match status" value="1"/>
</dbReference>
<dbReference type="InterPro" id="IPR025294">
    <property type="entry name" value="DUF4156"/>
</dbReference>
<dbReference type="Proteomes" id="UP000192902">
    <property type="component" value="Chromosome"/>
</dbReference>
<dbReference type="KEGG" id="ccun:CCUN_1872"/>
<evidence type="ECO:0000313" key="2">
    <source>
        <dbReference type="Proteomes" id="UP000192902"/>
    </source>
</evidence>
<name>A0A1W6BZC8_9BACT</name>
<dbReference type="STRING" id="1121267.CCUN_1872"/>
<evidence type="ECO:0000313" key="1">
    <source>
        <dbReference type="EMBL" id="ARJ57434.1"/>
    </source>
</evidence>
<dbReference type="Pfam" id="PF13698">
    <property type="entry name" value="DUF4156"/>
    <property type="match status" value="1"/>
</dbReference>
<proteinExistence type="predicted"/>
<sequence>MLPKTLLDIKNKKLFIILWVFIIIFVGCTQKTELLPLAKNIKVLYEKPQNCILLGREIGQKIDTMNSMSLLELRESALNDLKNKTSILMGDTLHILNMEKGWNAFWEGNEYLIEGEIYKCE</sequence>
<gene>
    <name evidence="1" type="ORF">CCUN_1872</name>
</gene>
<protein>
    <recommendedName>
        <fullName evidence="3">DUF4156 domain-containing protein</fullName>
    </recommendedName>
</protein>